<dbReference type="Proteomes" id="UP001145072">
    <property type="component" value="Unassembled WGS sequence"/>
</dbReference>
<dbReference type="RefSeq" id="WP_259866102.1">
    <property type="nucleotide sequence ID" value="NZ_JAMQJZ010000013.1"/>
</dbReference>
<feature type="transmembrane region" description="Helical" evidence="1">
    <location>
        <begin position="46"/>
        <end position="65"/>
    </location>
</feature>
<keyword evidence="1" id="KW-0812">Transmembrane</keyword>
<dbReference type="AlphaFoldDB" id="A0A9X4AKT6"/>
<evidence type="ECO:0000313" key="3">
    <source>
        <dbReference type="EMBL" id="MDC3421765.1"/>
    </source>
</evidence>
<keyword evidence="1" id="KW-1133">Transmembrane helix</keyword>
<reference evidence="3" key="1">
    <citation type="submission" date="2022-06" db="EMBL/GenBank/DDBJ databases">
        <title>Aquibacillus sp. a new bacterium isolated from soil saline samples.</title>
        <authorList>
            <person name="Galisteo C."/>
            <person name="De La Haba R."/>
            <person name="Sanchez-Porro C."/>
            <person name="Ventosa A."/>
        </authorList>
    </citation>
    <scope>NUCLEOTIDE SEQUENCE</scope>
    <source>
        <strain evidence="3">JCM 12387</strain>
    </source>
</reference>
<evidence type="ECO:0000259" key="2">
    <source>
        <dbReference type="Pfam" id="PF18902"/>
    </source>
</evidence>
<sequence length="100" mass="11606">MFVKYLFIYLAILNLFDGVVTIYGLKHAYIKELNPVMNHLYEQSPTVFFITKLALSICLLLFVFSSRLTFSKGWMKSLTLAAAFLYTCTLFLHAIWLLQI</sequence>
<keyword evidence="1" id="KW-0472">Membrane</keyword>
<gene>
    <name evidence="3" type="ORF">NC661_15435</name>
</gene>
<keyword evidence="4" id="KW-1185">Reference proteome</keyword>
<dbReference type="EMBL" id="JAMQJZ010000013">
    <property type="protein sequence ID" value="MDC3421765.1"/>
    <property type="molecule type" value="Genomic_DNA"/>
</dbReference>
<feature type="domain" description="DUF5658" evidence="2">
    <location>
        <begin position="8"/>
        <end position="98"/>
    </location>
</feature>
<feature type="transmembrane region" description="Helical" evidence="1">
    <location>
        <begin position="6"/>
        <end position="25"/>
    </location>
</feature>
<evidence type="ECO:0000256" key="1">
    <source>
        <dbReference type="SAM" id="Phobius"/>
    </source>
</evidence>
<proteinExistence type="predicted"/>
<feature type="transmembrane region" description="Helical" evidence="1">
    <location>
        <begin position="77"/>
        <end position="98"/>
    </location>
</feature>
<dbReference type="InterPro" id="IPR043717">
    <property type="entry name" value="DUF5658"/>
</dbReference>
<dbReference type="Pfam" id="PF18902">
    <property type="entry name" value="DUF5658"/>
    <property type="match status" value="1"/>
</dbReference>
<name>A0A9X4AKT6_9BACI</name>
<accession>A0A9X4AKT6</accession>
<organism evidence="3 4">
    <name type="scientific">Aquibacillus koreensis</name>
    <dbReference type="NCBI Taxonomy" id="279446"/>
    <lineage>
        <taxon>Bacteria</taxon>
        <taxon>Bacillati</taxon>
        <taxon>Bacillota</taxon>
        <taxon>Bacilli</taxon>
        <taxon>Bacillales</taxon>
        <taxon>Bacillaceae</taxon>
        <taxon>Aquibacillus</taxon>
    </lineage>
</organism>
<protein>
    <submittedName>
        <fullName evidence="3">DUF5658 family protein</fullName>
    </submittedName>
</protein>
<evidence type="ECO:0000313" key="4">
    <source>
        <dbReference type="Proteomes" id="UP001145072"/>
    </source>
</evidence>
<comment type="caution">
    <text evidence="3">The sequence shown here is derived from an EMBL/GenBank/DDBJ whole genome shotgun (WGS) entry which is preliminary data.</text>
</comment>